<dbReference type="OrthoDB" id="3186544at2"/>
<feature type="domain" description="Transcription regulator PadR C-terminal" evidence="2">
    <location>
        <begin position="91"/>
        <end position="174"/>
    </location>
</feature>
<name>A0A6M4A6P2_9BURK</name>
<dbReference type="SUPFAM" id="SSF46785">
    <property type="entry name" value="Winged helix' DNA-binding domain"/>
    <property type="match status" value="1"/>
</dbReference>
<evidence type="ECO:0000313" key="3">
    <source>
        <dbReference type="EMBL" id="QJQ06825.1"/>
    </source>
</evidence>
<keyword evidence="4" id="KW-1185">Reference proteome</keyword>
<evidence type="ECO:0000259" key="2">
    <source>
        <dbReference type="Pfam" id="PF10400"/>
    </source>
</evidence>
<dbReference type="Gene3D" id="1.10.10.10">
    <property type="entry name" value="Winged helix-like DNA-binding domain superfamily/Winged helix DNA-binding domain"/>
    <property type="match status" value="1"/>
</dbReference>
<dbReference type="Gene3D" id="6.10.140.190">
    <property type="match status" value="1"/>
</dbReference>
<proteinExistence type="predicted"/>
<dbReference type="KEGG" id="upi:EJG51_014370"/>
<dbReference type="InterPro" id="IPR036390">
    <property type="entry name" value="WH_DNA-bd_sf"/>
</dbReference>
<dbReference type="AlphaFoldDB" id="A0A6M4A6P2"/>
<organism evidence="3 4">
    <name type="scientific">Undibacterium piscinae</name>
    <dbReference type="NCBI Taxonomy" id="2495591"/>
    <lineage>
        <taxon>Bacteria</taxon>
        <taxon>Pseudomonadati</taxon>
        <taxon>Pseudomonadota</taxon>
        <taxon>Betaproteobacteria</taxon>
        <taxon>Burkholderiales</taxon>
        <taxon>Oxalobacteraceae</taxon>
        <taxon>Undibacterium</taxon>
    </lineage>
</organism>
<dbReference type="InterPro" id="IPR018309">
    <property type="entry name" value="Tscrpt_reg_PadR_C"/>
</dbReference>
<dbReference type="Proteomes" id="UP000274350">
    <property type="component" value="Chromosome"/>
</dbReference>
<dbReference type="Pfam" id="PF10400">
    <property type="entry name" value="Vir_act_alpha_C"/>
    <property type="match status" value="1"/>
</dbReference>
<dbReference type="EMBL" id="CP051152">
    <property type="protein sequence ID" value="QJQ06825.1"/>
    <property type="molecule type" value="Genomic_DNA"/>
</dbReference>
<dbReference type="PANTHER" id="PTHR43252">
    <property type="entry name" value="TRANSCRIPTIONAL REGULATOR YQJI"/>
    <property type="match status" value="1"/>
</dbReference>
<accession>A0A6M4A6P2</accession>
<gene>
    <name evidence="3" type="ORF">EJG51_014370</name>
</gene>
<protein>
    <submittedName>
        <fullName evidence="3">PadR family transcriptional regulator</fullName>
    </submittedName>
</protein>
<feature type="domain" description="Transcription regulator PadR N-terminal" evidence="1">
    <location>
        <begin position="7"/>
        <end position="78"/>
    </location>
</feature>
<evidence type="ECO:0000259" key="1">
    <source>
        <dbReference type="Pfam" id="PF03551"/>
    </source>
</evidence>
<evidence type="ECO:0000313" key="4">
    <source>
        <dbReference type="Proteomes" id="UP000274350"/>
    </source>
</evidence>
<reference evidence="3 4" key="1">
    <citation type="journal article" date="2019" name="Int. J. Syst. Evol. Microbiol.">
        <title>Undibacterium piscinae sp. nov., isolated from Korean shiner intestine.</title>
        <authorList>
            <person name="Lee S.Y."/>
            <person name="Kang W."/>
            <person name="Kim P.S."/>
            <person name="Kim H.S."/>
            <person name="Sung H."/>
            <person name="Shin N.R."/>
            <person name="Whon T.W."/>
            <person name="Yun J.H."/>
            <person name="Lee J.Y."/>
            <person name="Lee J.Y."/>
            <person name="Jung M.J."/>
            <person name="Jeong Y.S."/>
            <person name="Tak E.J."/>
            <person name="Han J.E."/>
            <person name="Hyun D.W."/>
            <person name="Kang M.S."/>
            <person name="Lee K.E."/>
            <person name="Lee B.H."/>
            <person name="Bae J.W."/>
        </authorList>
    </citation>
    <scope>NUCLEOTIDE SEQUENCE [LARGE SCALE GENOMIC DNA]</scope>
    <source>
        <strain evidence="3 4">S11R28</strain>
    </source>
</reference>
<dbReference type="Pfam" id="PF03551">
    <property type="entry name" value="PadR"/>
    <property type="match status" value="1"/>
</dbReference>
<sequence>MSLQHALLTSLLEKPSSGYDLARRFDKSIAYFWHATHQQIYRELSRMEQQGWVTSTEVDGGRAGKRLFEVCPQGREELLRWASQASEPGELRDEMMLKLRADAVLGPLDLADEISRRLQLHKEKLLVYKEIEARDFSATPLPREAQIRYLILKAGISFEEGRIAWSQDALATLRQT</sequence>
<dbReference type="PANTHER" id="PTHR43252:SF4">
    <property type="entry name" value="TRANSCRIPTIONAL REGULATORY PROTEIN"/>
    <property type="match status" value="1"/>
</dbReference>
<dbReference type="InterPro" id="IPR005149">
    <property type="entry name" value="Tscrpt_reg_PadR_N"/>
</dbReference>
<dbReference type="InterPro" id="IPR036388">
    <property type="entry name" value="WH-like_DNA-bd_sf"/>
</dbReference>